<evidence type="ECO:0000256" key="1">
    <source>
        <dbReference type="SAM" id="MobiDB-lite"/>
    </source>
</evidence>
<dbReference type="AlphaFoldDB" id="A0AAN9Y9S0"/>
<evidence type="ECO:0000313" key="3">
    <source>
        <dbReference type="EMBL" id="KAK7603002.1"/>
    </source>
</evidence>
<dbReference type="Proteomes" id="UP001367676">
    <property type="component" value="Unassembled WGS sequence"/>
</dbReference>
<feature type="compositionally biased region" description="Acidic residues" evidence="1">
    <location>
        <begin position="934"/>
        <end position="955"/>
    </location>
</feature>
<organism evidence="3 4">
    <name type="scientific">Parthenolecanium corni</name>
    <dbReference type="NCBI Taxonomy" id="536013"/>
    <lineage>
        <taxon>Eukaryota</taxon>
        <taxon>Metazoa</taxon>
        <taxon>Ecdysozoa</taxon>
        <taxon>Arthropoda</taxon>
        <taxon>Hexapoda</taxon>
        <taxon>Insecta</taxon>
        <taxon>Pterygota</taxon>
        <taxon>Neoptera</taxon>
        <taxon>Paraneoptera</taxon>
        <taxon>Hemiptera</taxon>
        <taxon>Sternorrhyncha</taxon>
        <taxon>Coccoidea</taxon>
        <taxon>Coccidae</taxon>
        <taxon>Parthenolecanium</taxon>
    </lineage>
</organism>
<accession>A0AAN9Y9S0</accession>
<dbReference type="CDD" id="cd20917">
    <property type="entry name" value="DCAF15-NTD"/>
    <property type="match status" value="1"/>
</dbReference>
<gene>
    <name evidence="3" type="ORF">V9T40_003001</name>
</gene>
<keyword evidence="4" id="KW-1185">Reference proteome</keyword>
<name>A0AAN9Y9S0_9HEMI</name>
<dbReference type="PANTHER" id="PTHR28541:SF1">
    <property type="entry name" value="DDB1- AND CUL4-ASSOCIATED FACTOR 15"/>
    <property type="match status" value="1"/>
</dbReference>
<dbReference type="PANTHER" id="PTHR28541">
    <property type="entry name" value="DDB1- AND CUL4-ASSOCIATED FACTOR 15"/>
    <property type="match status" value="1"/>
</dbReference>
<feature type="domain" description="DDB1- and CUL4-associated factor 15 WD40 repeat-containing" evidence="2">
    <location>
        <begin position="36"/>
        <end position="250"/>
    </location>
</feature>
<proteinExistence type="predicted"/>
<dbReference type="GO" id="GO:0080008">
    <property type="term" value="C:Cul4-RING E3 ubiquitin ligase complex"/>
    <property type="evidence" value="ECO:0007669"/>
    <property type="project" value="TreeGrafter"/>
</dbReference>
<dbReference type="Pfam" id="PF14939">
    <property type="entry name" value="DCAF15_WD40"/>
    <property type="match status" value="1"/>
</dbReference>
<feature type="region of interest" description="Disordered" evidence="1">
    <location>
        <begin position="926"/>
        <end position="955"/>
    </location>
</feature>
<dbReference type="InterPro" id="IPR047319">
    <property type="entry name" value="DCAF15_C"/>
</dbReference>
<dbReference type="InterPro" id="IPR032734">
    <property type="entry name" value="DCAF15_WD40"/>
</dbReference>
<dbReference type="GO" id="GO:0016567">
    <property type="term" value="P:protein ubiquitination"/>
    <property type="evidence" value="ECO:0007669"/>
    <property type="project" value="InterPro"/>
</dbReference>
<sequence length="955" mass="108207">MTPENRRKDKSIIHKLRNREVLGSFTRNAKAPNNQAKLLFGDIPPRLRFHLKSIIEDMGSHILMGMTQCGQFILTYTFTMDHAQTNNRFIYGSSCFKYQLHWWRFKLGAPAVLVAEVHLFENQDIHDVLTIGIAQWPSVDDKIIVYGQSCTAPQDVDASEFRKIYITVTVMPSLRNCKDCFSVKRALQEDISDNWDSAVGSRCLRHGLTVHTMLSVFPPYPAINLSFALKDENRIIVNTGNSLHVIFVDLEENNGVNESRTVDDTITNDELHHRLGPTLASKGYDYKVPLINNFSDGSSEQILSTKKRLICRTKTNKLKSCVQNLDCDNQCENCKSDYDDSHSIRSSKRSKCTSVPLALTKEAWLRQLANKIYDFAESDDSCNLKFKWYRRRTLADKMYEFCSEDEEDTENIHPLTFQLGNTNPLGLLRSSSALYKEFSATSARKACDIDLEDGDRISVTSQNSDCSDFAESHLPISSPTTRCAIDSSNVLSRDKSGMYDDSESSSSVNQNLANYSKLISGSSQLNVTCDSVWLDWESTSLSPKSDISHTTTASGECSELKMDSTRSFLENLPTMGSTESLSPKCASPVVVKCYPGCTNAKDRSKAKDVPALKKFFCHDSKLRSVLKLHNCHLKFNTPTKDAKKNPAVTENVKKGVKEVVQDRYLVPYTSARFEKRFIEMDEELMSNVTDMDDEDGVNYALPLSVHGTGYTQMQLVTNNKVEKLNVPCCVVRQDSLDIEQFSYKMAVIICKCQGYKFWFCNDYDIEIVDVCPLNGDILAVVFLRINADPPPNKSMAQEQGSAKEPRQFFETRCLFTWNARSRSCWLEAYTPLVEDRSLLSLNNSGSVQKNPARTEAEKLKSLRLGFFDIPLIRPIRYFEHLVLDNIRFGPSLQVIEDEFNMISFYRERDEAVFGVADESTDEISISDYVSEQTLSDDDDDDDVDVDDDEDEEEPI</sequence>
<dbReference type="EMBL" id="JBBCAQ010000006">
    <property type="protein sequence ID" value="KAK7603002.1"/>
    <property type="molecule type" value="Genomic_DNA"/>
</dbReference>
<dbReference type="CDD" id="cd20913">
    <property type="entry name" value="DCAF15-CTD"/>
    <property type="match status" value="1"/>
</dbReference>
<evidence type="ECO:0000313" key="4">
    <source>
        <dbReference type="Proteomes" id="UP001367676"/>
    </source>
</evidence>
<dbReference type="InterPro" id="IPR038914">
    <property type="entry name" value="DCAF15"/>
</dbReference>
<evidence type="ECO:0000259" key="2">
    <source>
        <dbReference type="Pfam" id="PF14939"/>
    </source>
</evidence>
<reference evidence="3 4" key="1">
    <citation type="submission" date="2024-03" db="EMBL/GenBank/DDBJ databases">
        <title>Adaptation during the transition from Ophiocordyceps entomopathogen to insect associate is accompanied by gene loss and intensified selection.</title>
        <authorList>
            <person name="Ward C.M."/>
            <person name="Onetto C.A."/>
            <person name="Borneman A.R."/>
        </authorList>
    </citation>
    <scope>NUCLEOTIDE SEQUENCE [LARGE SCALE GENOMIC DNA]</scope>
    <source>
        <strain evidence="3">AWRI1</strain>
        <tissue evidence="3">Single Adult Female</tissue>
    </source>
</reference>
<comment type="caution">
    <text evidence="3">The sequence shown here is derived from an EMBL/GenBank/DDBJ whole genome shotgun (WGS) entry which is preliminary data.</text>
</comment>
<protein>
    <recommendedName>
        <fullName evidence="2">DDB1- and CUL4-associated factor 15 WD40 repeat-containing domain-containing protein</fullName>
    </recommendedName>
</protein>